<accession>A0A6G0XMC7</accession>
<keyword evidence="3" id="KW-1185">Reference proteome</keyword>
<keyword evidence="1" id="KW-0472">Membrane</keyword>
<dbReference type="AlphaFoldDB" id="A0A6G0XMC7"/>
<protein>
    <submittedName>
        <fullName evidence="2">Uncharacterized protein</fullName>
    </submittedName>
</protein>
<feature type="transmembrane region" description="Helical" evidence="1">
    <location>
        <begin position="249"/>
        <end position="272"/>
    </location>
</feature>
<evidence type="ECO:0000313" key="2">
    <source>
        <dbReference type="EMBL" id="KAF0741544.1"/>
    </source>
</evidence>
<keyword evidence="1" id="KW-1133">Transmembrane helix</keyword>
<proteinExistence type="predicted"/>
<dbReference type="EMBL" id="VJMJ01000036">
    <property type="protein sequence ID" value="KAF0741544.1"/>
    <property type="molecule type" value="Genomic_DNA"/>
</dbReference>
<organism evidence="2 3">
    <name type="scientific">Aphanomyces euteiches</name>
    <dbReference type="NCBI Taxonomy" id="100861"/>
    <lineage>
        <taxon>Eukaryota</taxon>
        <taxon>Sar</taxon>
        <taxon>Stramenopiles</taxon>
        <taxon>Oomycota</taxon>
        <taxon>Saprolegniomycetes</taxon>
        <taxon>Saprolegniales</taxon>
        <taxon>Verrucalvaceae</taxon>
        <taxon>Aphanomyces</taxon>
    </lineage>
</organism>
<evidence type="ECO:0000313" key="3">
    <source>
        <dbReference type="Proteomes" id="UP000481153"/>
    </source>
</evidence>
<dbReference type="Proteomes" id="UP000481153">
    <property type="component" value="Unassembled WGS sequence"/>
</dbReference>
<feature type="transmembrane region" description="Helical" evidence="1">
    <location>
        <begin position="159"/>
        <end position="184"/>
    </location>
</feature>
<name>A0A6G0XMC7_9STRA</name>
<gene>
    <name evidence="2" type="ORF">Ae201684_003227</name>
</gene>
<comment type="caution">
    <text evidence="2">The sequence shown here is derived from an EMBL/GenBank/DDBJ whole genome shotgun (WGS) entry which is preliminary data.</text>
</comment>
<evidence type="ECO:0000256" key="1">
    <source>
        <dbReference type="SAM" id="Phobius"/>
    </source>
</evidence>
<sequence length="279" mass="30315">MIFAQFSSCVKASVGLTKRTILKPLAALMAFGIRDHTLHKPERSRLHLWRGDFRHFSLDAAFAFACSVGQVVRCTQAQDAAPNDCGHGEGSCVDMYSAVGRQFQCIFLVGCIESCLGYGYSMKHSSFLKVSWHFGVFPITAATNSSVLDMPSTTSTSSIAMVVPNLVLTCIVPIFVACVLALFATTTLQSKSVMFVSRDTFQPCGPKHHGLVGSYPCAQCGRSFVLVTCGKCPHPDGQFFFFSAFPSPWPAFSLPVPFLSAPMAFPLFWFFLPGRCSGG</sequence>
<keyword evidence="1" id="KW-0812">Transmembrane</keyword>
<reference evidence="2 3" key="1">
    <citation type="submission" date="2019-07" db="EMBL/GenBank/DDBJ databases">
        <title>Genomics analysis of Aphanomyces spp. identifies a new class of oomycete effector associated with host adaptation.</title>
        <authorList>
            <person name="Gaulin E."/>
        </authorList>
    </citation>
    <scope>NUCLEOTIDE SEQUENCE [LARGE SCALE GENOMIC DNA]</scope>
    <source>
        <strain evidence="2 3">ATCC 201684</strain>
    </source>
</reference>